<evidence type="ECO:0000256" key="2">
    <source>
        <dbReference type="ARBA" id="ARBA00004922"/>
    </source>
</evidence>
<evidence type="ECO:0000256" key="12">
    <source>
        <dbReference type="ARBA" id="ARBA00044727"/>
    </source>
</evidence>
<keyword evidence="8 14" id="KW-0812">Transmembrane</keyword>
<reference evidence="15 16" key="1">
    <citation type="journal article" date="2024" name="Nat. Commun.">
        <title>Phylogenomics reveals the evolutionary origins of lichenization in chlorophyte algae.</title>
        <authorList>
            <person name="Puginier C."/>
            <person name="Libourel C."/>
            <person name="Otte J."/>
            <person name="Skaloud P."/>
            <person name="Haon M."/>
            <person name="Grisel S."/>
            <person name="Petersen M."/>
            <person name="Berrin J.G."/>
            <person name="Delaux P.M."/>
            <person name="Dal Grande F."/>
            <person name="Keller J."/>
        </authorList>
    </citation>
    <scope>NUCLEOTIDE SEQUENCE [LARGE SCALE GENOMIC DNA]</scope>
    <source>
        <strain evidence="15 16">SAG 2036</strain>
    </source>
</reference>
<evidence type="ECO:0000313" key="15">
    <source>
        <dbReference type="EMBL" id="KAK9789925.1"/>
    </source>
</evidence>
<feature type="transmembrane region" description="Helical" evidence="14">
    <location>
        <begin position="205"/>
        <end position="225"/>
    </location>
</feature>
<evidence type="ECO:0000256" key="1">
    <source>
        <dbReference type="ARBA" id="ARBA00004477"/>
    </source>
</evidence>
<comment type="function">
    <text evidence="12">Dol-P-Glc:Glc(2)Man(9)GlcNAc(2)-PP-Dol alpha-1,2-glucosyltransferase that operates in the biosynthetic pathway of dolichol-linked oligosaccharides, the glycan precursors employed in protein asparagine (N)-glycosylation. The assembly of dolichol-linked oligosaccharides begins on the cytosolic side of the endoplasmic reticulum membrane and finishes in its lumen. The sequential addition of sugars to dolichol pyrophosphate produces dolichol-linked oligosaccharides containing fourteen sugars, including two GlcNAcs, nine mannoses and three glucoses. Once assembled, the oligosaccharide is transferred from the lipid to nascent proteins by oligosaccharyltransferases. In the lumen of the endoplasmic reticulum, adds the third and last glucose residue from dolichyl phosphate glucose (Dol-P-Glc) onto the lipid-linked oligosaccharide intermediate Glc(2)Man(9)GlcNAc(2)-PP-Dol to produce Glc(3)Man(9)GlcNAc(2)-PP-Dol.</text>
</comment>
<organism evidence="15 16">
    <name type="scientific">Symbiochloris irregularis</name>
    <dbReference type="NCBI Taxonomy" id="706552"/>
    <lineage>
        <taxon>Eukaryota</taxon>
        <taxon>Viridiplantae</taxon>
        <taxon>Chlorophyta</taxon>
        <taxon>core chlorophytes</taxon>
        <taxon>Trebouxiophyceae</taxon>
        <taxon>Trebouxiales</taxon>
        <taxon>Trebouxiaceae</taxon>
        <taxon>Symbiochloris</taxon>
    </lineage>
</organism>
<accession>A0AAW1NMC3</accession>
<evidence type="ECO:0000256" key="6">
    <source>
        <dbReference type="ARBA" id="ARBA00022676"/>
    </source>
</evidence>
<evidence type="ECO:0000256" key="4">
    <source>
        <dbReference type="ARBA" id="ARBA00011967"/>
    </source>
</evidence>
<comment type="caution">
    <text evidence="14">Lacks conserved residue(s) required for the propagation of feature annotation.</text>
</comment>
<dbReference type="PANTHER" id="PTHR12989:SF10">
    <property type="entry name" value="DOL-P-GLC:GLC(2)MAN(9)GLCNAC(2)-PP-DOL ALPHA-1,2-GLUCOSYLTRANSFERASE-RELATED"/>
    <property type="match status" value="1"/>
</dbReference>
<feature type="transmembrane region" description="Helical" evidence="14">
    <location>
        <begin position="99"/>
        <end position="121"/>
    </location>
</feature>
<comment type="catalytic activity">
    <reaction evidence="13">
        <text>an alpha-D-Glc-(1-&gt;3)-alpha-D-Glc-(1-&gt;3)-alpha-D-Man-(1-&gt;2)-alpha-D-Man-(1-&gt;2)-alpha-D-Man-(1-&gt;3)-[alpha-D-Man-(1-&gt;2)-alpha-D-Man-(1-&gt;3)-[alpha-D-Man-(1-&gt;2)-alpha-D-Man-(1-&gt;6)]-alpha-D-Man-(1-&gt;6)]-beta-D-Man-(1-&gt;4)-beta-D-GlcNAc-(1-&gt;4)-alpha-D-GlcNAc-diphospho-di-trans,poly-cis-dolichol + a di-trans,poly-cis-dolichyl beta-D-glucosyl phosphate = a alpha-D-Glc-(1-&gt;2)-alpha-D-Glc-(1-&gt;3)-alpha-D-Glc-(1-&gt;3)-alpha-D-Man-(1-&gt;2)-alpha-D-Man-(1-&gt;2)-alpha-D-Man-(1-&gt;3)-[alpha-D-Man-(1-&gt;2)-alpha-D-Man-(1-&gt;3)-[alpha-D-Man-(1-&gt;2)-alpha-D-Man-(1-&gt;6)]-alpha-D-Man-(1-&gt;6)]-beta-D-Man-(1-&gt;4)-beta-D-GlcNAc-(1-&gt;4)-alpha-D-GlcNAc-diphospho-di-trans,poly-cis-dolichol + a di-trans,poly-cis-dolichyl phosphate + H(+)</text>
        <dbReference type="Rhea" id="RHEA:29543"/>
        <dbReference type="Rhea" id="RHEA-COMP:19498"/>
        <dbReference type="Rhea" id="RHEA-COMP:19502"/>
        <dbReference type="Rhea" id="RHEA-COMP:19512"/>
        <dbReference type="Rhea" id="RHEA-COMP:19522"/>
        <dbReference type="ChEBI" id="CHEBI:15378"/>
        <dbReference type="ChEBI" id="CHEBI:57525"/>
        <dbReference type="ChEBI" id="CHEBI:57683"/>
        <dbReference type="ChEBI" id="CHEBI:132522"/>
        <dbReference type="ChEBI" id="CHEBI:132523"/>
        <dbReference type="EC" id="2.4.1.256"/>
    </reaction>
    <physiologicalReaction direction="left-to-right" evidence="13">
        <dbReference type="Rhea" id="RHEA:29544"/>
    </physiologicalReaction>
</comment>
<evidence type="ECO:0000256" key="8">
    <source>
        <dbReference type="ARBA" id="ARBA00022692"/>
    </source>
</evidence>
<evidence type="ECO:0000256" key="13">
    <source>
        <dbReference type="ARBA" id="ARBA00048064"/>
    </source>
</evidence>
<keyword evidence="11 14" id="KW-0472">Membrane</keyword>
<dbReference type="EC" id="2.4.1.256" evidence="4 14"/>
<feature type="transmembrane region" description="Helical" evidence="14">
    <location>
        <begin position="331"/>
        <end position="348"/>
    </location>
</feature>
<gene>
    <name evidence="15" type="ORF">WJX73_006242</name>
</gene>
<evidence type="ECO:0000313" key="16">
    <source>
        <dbReference type="Proteomes" id="UP001465755"/>
    </source>
</evidence>
<dbReference type="Proteomes" id="UP001465755">
    <property type="component" value="Unassembled WGS sequence"/>
</dbReference>
<comment type="subcellular location">
    <subcellularLocation>
        <location evidence="1">Endoplasmic reticulum membrane</location>
        <topology evidence="1">Multi-pass membrane protein</topology>
    </subcellularLocation>
</comment>
<evidence type="ECO:0000256" key="11">
    <source>
        <dbReference type="ARBA" id="ARBA00023136"/>
    </source>
</evidence>
<evidence type="ECO:0000256" key="10">
    <source>
        <dbReference type="ARBA" id="ARBA00022989"/>
    </source>
</evidence>
<proteinExistence type="inferred from homology"/>
<feature type="transmembrane region" description="Helical" evidence="14">
    <location>
        <begin position="283"/>
        <end position="300"/>
    </location>
</feature>
<evidence type="ECO:0000256" key="3">
    <source>
        <dbReference type="ARBA" id="ARBA00010600"/>
    </source>
</evidence>
<dbReference type="GO" id="GO:0006488">
    <property type="term" value="P:dolichol-linked oligosaccharide biosynthetic process"/>
    <property type="evidence" value="ECO:0007669"/>
    <property type="project" value="UniProtKB-UniRule"/>
</dbReference>
<feature type="transmembrane region" description="Helical" evidence="14">
    <location>
        <begin position="141"/>
        <end position="170"/>
    </location>
</feature>
<evidence type="ECO:0000256" key="9">
    <source>
        <dbReference type="ARBA" id="ARBA00022824"/>
    </source>
</evidence>
<comment type="pathway">
    <text evidence="2">Protein modification; protein glycosylation.</text>
</comment>
<evidence type="ECO:0000256" key="14">
    <source>
        <dbReference type="PIRNR" id="PIRNR028810"/>
    </source>
</evidence>
<feature type="transmembrane region" description="Helical" evidence="14">
    <location>
        <begin position="245"/>
        <end position="262"/>
    </location>
</feature>
<protein>
    <recommendedName>
        <fullName evidence="5 14">Dol-P-Glc:Glc(2)Man(9)GlcNAc(2)-PP-Dol alpha-1,2-glucosyltransferase</fullName>
        <ecNumber evidence="4 14">2.4.1.256</ecNumber>
    </recommendedName>
</protein>
<keyword evidence="9" id="KW-0256">Endoplasmic reticulum</keyword>
<feature type="transmembrane region" description="Helical" evidence="14">
    <location>
        <begin position="360"/>
        <end position="383"/>
    </location>
</feature>
<dbReference type="GO" id="GO:0106073">
    <property type="term" value="F:dolichyl pyrophosphate Glc2Man9GlcNAc2 alpha-1,2-glucosyltransferase activity"/>
    <property type="evidence" value="ECO:0007669"/>
    <property type="project" value="UniProtKB-UniRule"/>
</dbReference>
<dbReference type="AlphaFoldDB" id="A0AAW1NMC3"/>
<keyword evidence="7" id="KW-0808">Transferase</keyword>
<evidence type="ECO:0000256" key="5">
    <source>
        <dbReference type="ARBA" id="ARBA00018512"/>
    </source>
</evidence>
<keyword evidence="16" id="KW-1185">Reference proteome</keyword>
<dbReference type="PIRSF" id="PIRSF028810">
    <property type="entry name" value="Alpha1_2_glucosyltferase_Alg10"/>
    <property type="match status" value="1"/>
</dbReference>
<dbReference type="InterPro" id="IPR016900">
    <property type="entry name" value="Alg10"/>
</dbReference>
<keyword evidence="10 14" id="KW-1133">Transmembrane helix</keyword>
<feature type="transmembrane region" description="Helical" evidence="14">
    <location>
        <begin position="403"/>
        <end position="427"/>
    </location>
</feature>
<dbReference type="GO" id="GO:0005789">
    <property type="term" value="C:endoplasmic reticulum membrane"/>
    <property type="evidence" value="ECO:0007669"/>
    <property type="project" value="UniProtKB-SubCell"/>
</dbReference>
<evidence type="ECO:0000256" key="7">
    <source>
        <dbReference type="ARBA" id="ARBA00022679"/>
    </source>
</evidence>
<dbReference type="Pfam" id="PF04922">
    <property type="entry name" value="DIE2_ALG10"/>
    <property type="match status" value="1"/>
</dbReference>
<comment type="similarity">
    <text evidence="3 14">Belongs to the ALG10 glucosyltransferase family.</text>
</comment>
<dbReference type="EMBL" id="JALJOQ010000201">
    <property type="protein sequence ID" value="KAK9789925.1"/>
    <property type="molecule type" value="Genomic_DNA"/>
</dbReference>
<keyword evidence="6 14" id="KW-0328">Glycosyltransferase</keyword>
<feature type="transmembrane region" description="Helical" evidence="14">
    <location>
        <begin position="67"/>
        <end position="87"/>
    </location>
</feature>
<name>A0AAW1NMC3_9CHLO</name>
<dbReference type="PANTHER" id="PTHR12989">
    <property type="entry name" value="ALPHA-1,2-GLUCOSYLTRANSFERASE ALG10"/>
    <property type="match status" value="1"/>
</dbReference>
<sequence>MPPAYMDEVFHVRQTQQYCKGDFASWDPKITTFPGLYITGASHAALIYGALKPFRDLSLEEVCHTTLLRTVNVLLAAACYLIICNIYRKLHPQVTTSYAMLMAVTLTLFPLHFFFIFFYYTDVGSLTFTMAGYLAALHKRSFLAAALAGASVLFRQTNAVWAVFILVAAVSQRCFRQERAKWRDAPLETQIVQLIKYCWQHKGGLLLEVGPLASVPLAFAAFVVWNGGVVVGDKGNHQASPHLMQPLYFVLFCALALYPIFWNPRKLTQGAQKMLRSFQSKPITLIRLLATATILAHYVVEKYTIVHPFLLADNRHYTFYLWKKVLSAHPLAPHMLVPAYLYSGWSLWEGLRTSKQLSLLVAAGMICTIAVLVPAPLIEFRYFTIPFVMLVLHMKPPVPGQLYVTAALWALVNAVTLYEFLFAPYTFADGSRPRLMW</sequence>
<comment type="caution">
    <text evidence="15">The sequence shown here is derived from an EMBL/GenBank/DDBJ whole genome shotgun (WGS) entry which is preliminary data.</text>
</comment>